<sequence>MATRQTQSLAIATLGFHSDVEQGPLPITGTVKVQKITGAVSI</sequence>
<reference evidence="1" key="1">
    <citation type="journal article" date="2014" name="Front. Microbiol.">
        <title>High frequency of phylogenetically diverse reductive dehalogenase-homologous genes in deep subseafloor sedimentary metagenomes.</title>
        <authorList>
            <person name="Kawai M."/>
            <person name="Futagami T."/>
            <person name="Toyoda A."/>
            <person name="Takaki Y."/>
            <person name="Nishi S."/>
            <person name="Hori S."/>
            <person name="Arai W."/>
            <person name="Tsubouchi T."/>
            <person name="Morono Y."/>
            <person name="Uchiyama I."/>
            <person name="Ito T."/>
            <person name="Fujiyama A."/>
            <person name="Inagaki F."/>
            <person name="Takami H."/>
        </authorList>
    </citation>
    <scope>NUCLEOTIDE SEQUENCE</scope>
    <source>
        <strain evidence="1">Expedition CK06-06</strain>
    </source>
</reference>
<gene>
    <name evidence="1" type="ORF">S01H4_26893</name>
</gene>
<protein>
    <submittedName>
        <fullName evidence="1">Uncharacterized protein</fullName>
    </submittedName>
</protein>
<proteinExistence type="predicted"/>
<evidence type="ECO:0000313" key="1">
    <source>
        <dbReference type="EMBL" id="GAG88299.1"/>
    </source>
</evidence>
<name>X1AYJ3_9ZZZZ</name>
<dbReference type="EMBL" id="BART01013041">
    <property type="protein sequence ID" value="GAG88299.1"/>
    <property type="molecule type" value="Genomic_DNA"/>
</dbReference>
<dbReference type="AlphaFoldDB" id="X1AYJ3"/>
<organism evidence="1">
    <name type="scientific">marine sediment metagenome</name>
    <dbReference type="NCBI Taxonomy" id="412755"/>
    <lineage>
        <taxon>unclassified sequences</taxon>
        <taxon>metagenomes</taxon>
        <taxon>ecological metagenomes</taxon>
    </lineage>
</organism>
<accession>X1AYJ3</accession>
<comment type="caution">
    <text evidence="1">The sequence shown here is derived from an EMBL/GenBank/DDBJ whole genome shotgun (WGS) entry which is preliminary data.</text>
</comment>